<dbReference type="GO" id="GO:0045121">
    <property type="term" value="C:membrane raft"/>
    <property type="evidence" value="ECO:0007669"/>
    <property type="project" value="TreeGrafter"/>
</dbReference>
<dbReference type="PROSITE" id="PS50089">
    <property type="entry name" value="ZF_RING_2"/>
    <property type="match status" value="1"/>
</dbReference>
<dbReference type="Proteomes" id="UP000078046">
    <property type="component" value="Unassembled WGS sequence"/>
</dbReference>
<comment type="catalytic activity">
    <reaction evidence="6">
        <text>S-ubiquitinyl-[E2 ubiquitin-conjugating enzyme]-L-cysteine + [acceptor protein]-L-lysine = [E2 ubiquitin-conjugating enzyme]-L-cysteine + N(6)-ubiquitinyl-[acceptor protein]-L-lysine.</text>
        <dbReference type="EC" id="2.3.2.27"/>
    </reaction>
</comment>
<dbReference type="InterPro" id="IPR024162">
    <property type="entry name" value="Adaptor_Cbl"/>
</dbReference>
<evidence type="ECO:0000256" key="2">
    <source>
        <dbReference type="ARBA" id="ARBA00022771"/>
    </source>
</evidence>
<keyword evidence="6" id="KW-0833">Ubl conjugation pathway</keyword>
<dbReference type="SUPFAM" id="SSF57850">
    <property type="entry name" value="RING/U-box"/>
    <property type="match status" value="1"/>
</dbReference>
<dbReference type="GO" id="GO:0007166">
    <property type="term" value="P:cell surface receptor signaling pathway"/>
    <property type="evidence" value="ECO:0007669"/>
    <property type="project" value="InterPro"/>
</dbReference>
<comment type="caution">
    <text evidence="9">The sequence shown here is derived from an EMBL/GenBank/DDBJ whole genome shotgun (WGS) entry which is preliminary data.</text>
</comment>
<evidence type="ECO:0000313" key="9">
    <source>
        <dbReference type="EMBL" id="OAF69257.1"/>
    </source>
</evidence>
<dbReference type="PROSITE" id="PS51506">
    <property type="entry name" value="CBL_PTB"/>
    <property type="match status" value="1"/>
</dbReference>
<keyword evidence="1 6" id="KW-0479">Metal-binding</keyword>
<dbReference type="Gene3D" id="3.30.505.10">
    <property type="entry name" value="SH2 domain"/>
    <property type="match status" value="1"/>
</dbReference>
<dbReference type="GO" id="GO:0005509">
    <property type="term" value="F:calcium ion binding"/>
    <property type="evidence" value="ECO:0007669"/>
    <property type="project" value="UniProtKB-UniRule"/>
</dbReference>
<dbReference type="InterPro" id="IPR003153">
    <property type="entry name" value="Adaptor_Cbl_N_hlx"/>
</dbReference>
<dbReference type="InterPro" id="IPR014742">
    <property type="entry name" value="Adaptor_Cbl_SH2-like"/>
</dbReference>
<dbReference type="InterPro" id="IPR013083">
    <property type="entry name" value="Znf_RING/FYVE/PHD"/>
</dbReference>
<dbReference type="SUPFAM" id="SSF47668">
    <property type="entry name" value="N-terminal domain of cbl (N-cbl)"/>
    <property type="match status" value="1"/>
</dbReference>
<dbReference type="SMART" id="SM00184">
    <property type="entry name" value="RING"/>
    <property type="match status" value="1"/>
</dbReference>
<dbReference type="GO" id="GO:0005886">
    <property type="term" value="C:plasma membrane"/>
    <property type="evidence" value="ECO:0007669"/>
    <property type="project" value="TreeGrafter"/>
</dbReference>
<keyword evidence="2 5" id="KW-0863">Zinc-finger</keyword>
<dbReference type="GO" id="GO:0001784">
    <property type="term" value="F:phosphotyrosine residue binding"/>
    <property type="evidence" value="ECO:0007669"/>
    <property type="project" value="UniProtKB-UniRule"/>
</dbReference>
<dbReference type="CDD" id="cd09920">
    <property type="entry name" value="SH2_Cbl-b_TKB"/>
    <property type="match status" value="1"/>
</dbReference>
<keyword evidence="10" id="KW-1185">Reference proteome</keyword>
<evidence type="ECO:0000259" key="7">
    <source>
        <dbReference type="PROSITE" id="PS50089"/>
    </source>
</evidence>
<dbReference type="InterPro" id="IPR001841">
    <property type="entry name" value="Znf_RING"/>
</dbReference>
<dbReference type="GO" id="GO:0008270">
    <property type="term" value="F:zinc ion binding"/>
    <property type="evidence" value="ECO:0007669"/>
    <property type="project" value="UniProtKB-KW"/>
</dbReference>
<dbReference type="GO" id="GO:0030971">
    <property type="term" value="F:receptor tyrosine kinase binding"/>
    <property type="evidence" value="ECO:0007669"/>
    <property type="project" value="TreeGrafter"/>
</dbReference>
<feature type="domain" description="RING-type" evidence="7">
    <location>
        <begin position="350"/>
        <end position="391"/>
    </location>
</feature>
<sequence>MNKSKNESIFSINPLYQYMEQTWRLMDKVVKLSQKPGINLQNSPPFILDILPDTYQHLRNIAKNYENNFQVLLNNNYFSLYINNLRSKCHQTIKLLKCLSKISCKSIDSEKFLLLRRSMNKISLVHSHMLLELKAIFPSGIYIKNNFKITKTDAATWWSTVIGDDRSIIQWKTFKLAFSKEHKICSSIEAIALKTTINLTCNDHISIFEFDVFTRLFQPWKTILQNWKFLAITHPGYYAFLTYDEQKMRLSEFINKKGSYAFRLSCTRLGQWAIGYVTNSGLILQTIAQNKSLFQALHEGQQENMYIYPDGKDYNPDLTPFLNTESKIKVAITEEQFETYCTIGTTYELCKICANNNKDLVVEPCGHYMCSECFESWTNAQRSKKTCPFCRSTIKDISSVAIDPFHHINDLCKSKCVNIDQDETTDNPQSSTFQEKEKMNIEEDLIIFNDQINFKDFSNKDLNLSNLTEMNIFSDQQASENVLNADKSILICEQTSTKLENKTTDECSILVKEGFKKYHVDRTLAITKNDIDMARNILNNFALK</sequence>
<dbReference type="InterPro" id="IPR024159">
    <property type="entry name" value="Cbl_PTB"/>
</dbReference>
<keyword evidence="4 6" id="KW-0106">Calcium</keyword>
<dbReference type="SUPFAM" id="SSF55550">
    <property type="entry name" value="SH2 domain"/>
    <property type="match status" value="1"/>
</dbReference>
<gene>
    <name evidence="9" type="ORF">A3Q56_02998</name>
</gene>
<dbReference type="EC" id="2.3.2.27" evidence="6"/>
<dbReference type="Pfam" id="PF02762">
    <property type="entry name" value="Cbl_N3"/>
    <property type="match status" value="1"/>
</dbReference>
<dbReference type="Pfam" id="PF02262">
    <property type="entry name" value="Cbl_N"/>
    <property type="match status" value="1"/>
</dbReference>
<dbReference type="PANTHER" id="PTHR23007:SF11">
    <property type="entry name" value="E3 UBIQUITIN-PROTEIN LIGASE CBL"/>
    <property type="match status" value="1"/>
</dbReference>
<evidence type="ECO:0000256" key="1">
    <source>
        <dbReference type="ARBA" id="ARBA00022723"/>
    </source>
</evidence>
<dbReference type="Gene3D" id="1.10.8.10">
    <property type="entry name" value="DNA helicase RuvA subunit, C-terminal domain"/>
    <property type="match status" value="1"/>
</dbReference>
<dbReference type="InterPro" id="IPR036860">
    <property type="entry name" value="SH2_dom_sf"/>
</dbReference>
<dbReference type="SUPFAM" id="SSF47473">
    <property type="entry name" value="EF-hand"/>
    <property type="match status" value="1"/>
</dbReference>
<comment type="function">
    <text evidence="6">E3 ubiquitin-protein ligase which accepts ubiquitin from specific E2 ubiquitin-conjugating enzymes, and transfers it to substrates, generally promoting their degradation by the proteasome.</text>
</comment>
<dbReference type="AlphaFoldDB" id="A0A177B4N0"/>
<keyword evidence="3 6" id="KW-0862">Zinc</keyword>
<dbReference type="OrthoDB" id="7237699at2759"/>
<name>A0A177B4N0_9BILA</name>
<dbReference type="Pfam" id="PF13920">
    <property type="entry name" value="zf-C3HC4_3"/>
    <property type="match status" value="1"/>
</dbReference>
<organism evidence="9 10">
    <name type="scientific">Intoshia linei</name>
    <dbReference type="NCBI Taxonomy" id="1819745"/>
    <lineage>
        <taxon>Eukaryota</taxon>
        <taxon>Metazoa</taxon>
        <taxon>Spiralia</taxon>
        <taxon>Lophotrochozoa</taxon>
        <taxon>Mesozoa</taxon>
        <taxon>Orthonectida</taxon>
        <taxon>Rhopaluridae</taxon>
        <taxon>Intoshia</taxon>
    </lineage>
</organism>
<dbReference type="UniPathway" id="UPA00143"/>
<dbReference type="GO" id="GO:0023051">
    <property type="term" value="P:regulation of signaling"/>
    <property type="evidence" value="ECO:0007669"/>
    <property type="project" value="InterPro"/>
</dbReference>
<dbReference type="InterPro" id="IPR011992">
    <property type="entry name" value="EF-hand-dom_pair"/>
</dbReference>
<evidence type="ECO:0000256" key="4">
    <source>
        <dbReference type="ARBA" id="ARBA00022837"/>
    </source>
</evidence>
<accession>A0A177B4N0</accession>
<dbReference type="Pfam" id="PF02761">
    <property type="entry name" value="Cbl_N2"/>
    <property type="match status" value="1"/>
</dbReference>
<dbReference type="InterPro" id="IPR036537">
    <property type="entry name" value="Adaptor_Cbl_N_dom_sf"/>
</dbReference>
<protein>
    <recommendedName>
        <fullName evidence="6">E3 ubiquitin-protein ligase CBL</fullName>
        <ecNumber evidence="6">2.3.2.27</ecNumber>
    </recommendedName>
</protein>
<feature type="domain" description="Cbl-PTB" evidence="8">
    <location>
        <begin position="8"/>
        <end position="320"/>
    </location>
</feature>
<comment type="domain">
    <text evidence="6">The N-terminus is composed of the phosphotyrosine binding (PTB) domain, a short linker region and the RING-type zinc finger. The PTB domain, which is also called TKB (tyrosine kinase binding) domain, is composed of three different subdomains: a four-helix bundle (4H), a calcium-binding EF hand and a divergent SH2 domain.</text>
</comment>
<dbReference type="InterPro" id="IPR014741">
    <property type="entry name" value="Adaptor_Cbl_EF_hand-like"/>
</dbReference>
<evidence type="ECO:0000256" key="6">
    <source>
        <dbReference type="RuleBase" id="RU367001"/>
    </source>
</evidence>
<dbReference type="Gene3D" id="1.20.930.20">
    <property type="entry name" value="Adaptor protein Cbl, N-terminal domain"/>
    <property type="match status" value="1"/>
</dbReference>
<dbReference type="Gene3D" id="3.30.40.10">
    <property type="entry name" value="Zinc/RING finger domain, C3HC4 (zinc finger)"/>
    <property type="match status" value="1"/>
</dbReference>
<dbReference type="GO" id="GO:0016567">
    <property type="term" value="P:protein ubiquitination"/>
    <property type="evidence" value="ECO:0007669"/>
    <property type="project" value="UniProtKB-UniPathway"/>
</dbReference>
<comment type="pathway">
    <text evidence="6">Protein modification; protein ubiquitination.</text>
</comment>
<dbReference type="PANTHER" id="PTHR23007">
    <property type="entry name" value="CBL"/>
    <property type="match status" value="1"/>
</dbReference>
<evidence type="ECO:0000313" key="10">
    <source>
        <dbReference type="Proteomes" id="UP000078046"/>
    </source>
</evidence>
<proteinExistence type="predicted"/>
<reference evidence="9 10" key="1">
    <citation type="submission" date="2016-04" db="EMBL/GenBank/DDBJ databases">
        <title>The genome of Intoshia linei affirms orthonectids as highly simplified spiralians.</title>
        <authorList>
            <person name="Mikhailov K.V."/>
            <person name="Slusarev G.S."/>
            <person name="Nikitin M.A."/>
            <person name="Logacheva M.D."/>
            <person name="Penin A."/>
            <person name="Aleoshin V."/>
            <person name="Panchin Y.V."/>
        </authorList>
    </citation>
    <scope>NUCLEOTIDE SEQUENCE [LARGE SCALE GENOMIC DNA]</scope>
    <source>
        <strain evidence="9">Intl2013</strain>
        <tissue evidence="9">Whole animal</tissue>
    </source>
</reference>
<dbReference type="GO" id="GO:0061630">
    <property type="term" value="F:ubiquitin protein ligase activity"/>
    <property type="evidence" value="ECO:0007669"/>
    <property type="project" value="UniProtKB-EC"/>
</dbReference>
<keyword evidence="6" id="KW-0808">Transferase</keyword>
<dbReference type="Gene3D" id="1.10.238.10">
    <property type="entry name" value="EF-hand"/>
    <property type="match status" value="1"/>
</dbReference>
<evidence type="ECO:0000256" key="3">
    <source>
        <dbReference type="ARBA" id="ARBA00022833"/>
    </source>
</evidence>
<dbReference type="EMBL" id="LWCA01000312">
    <property type="protein sequence ID" value="OAF69257.1"/>
    <property type="molecule type" value="Genomic_DNA"/>
</dbReference>
<evidence type="ECO:0000259" key="8">
    <source>
        <dbReference type="PROSITE" id="PS51506"/>
    </source>
</evidence>
<evidence type="ECO:0000256" key="5">
    <source>
        <dbReference type="PROSITE-ProRule" id="PRU00175"/>
    </source>
</evidence>
<dbReference type="GO" id="GO:0017124">
    <property type="term" value="F:SH3 domain binding"/>
    <property type="evidence" value="ECO:0007669"/>
    <property type="project" value="TreeGrafter"/>
</dbReference>